<protein>
    <submittedName>
        <fullName evidence="2">Uncharacterized protein</fullName>
    </submittedName>
</protein>
<feature type="region of interest" description="Disordered" evidence="1">
    <location>
        <begin position="36"/>
        <end position="93"/>
    </location>
</feature>
<keyword evidence="3" id="KW-1185">Reference proteome</keyword>
<accession>A0A8T0W5V2</accession>
<organism evidence="2 3">
    <name type="scientific">Panicum virgatum</name>
    <name type="common">Blackwell switchgrass</name>
    <dbReference type="NCBI Taxonomy" id="38727"/>
    <lineage>
        <taxon>Eukaryota</taxon>
        <taxon>Viridiplantae</taxon>
        <taxon>Streptophyta</taxon>
        <taxon>Embryophyta</taxon>
        <taxon>Tracheophyta</taxon>
        <taxon>Spermatophyta</taxon>
        <taxon>Magnoliopsida</taxon>
        <taxon>Liliopsida</taxon>
        <taxon>Poales</taxon>
        <taxon>Poaceae</taxon>
        <taxon>PACMAD clade</taxon>
        <taxon>Panicoideae</taxon>
        <taxon>Panicodae</taxon>
        <taxon>Paniceae</taxon>
        <taxon>Panicinae</taxon>
        <taxon>Panicum</taxon>
        <taxon>Panicum sect. Hiantes</taxon>
    </lineage>
</organism>
<feature type="compositionally biased region" description="Low complexity" evidence="1">
    <location>
        <begin position="69"/>
        <end position="93"/>
    </location>
</feature>
<evidence type="ECO:0000313" key="2">
    <source>
        <dbReference type="EMBL" id="KAG2641276.1"/>
    </source>
</evidence>
<sequence length="136" mass="14422">MKPPPSFVYTCSFLMREEKRIAQSYRMETHTALLAVGSATMPSPPSPPATGGDDRCKNRKASATKNCDAGSSSTSTPRPPASGASSQPPSQWASASMDWCCLGMAHPGLASRRSRCPSCRSTASSLHCPRRTFGSP</sequence>
<feature type="compositionally biased region" description="Low complexity" evidence="1">
    <location>
        <begin position="116"/>
        <end position="125"/>
    </location>
</feature>
<feature type="region of interest" description="Disordered" evidence="1">
    <location>
        <begin position="109"/>
        <end position="136"/>
    </location>
</feature>
<dbReference type="Proteomes" id="UP000823388">
    <property type="component" value="Chromosome 2K"/>
</dbReference>
<evidence type="ECO:0000256" key="1">
    <source>
        <dbReference type="SAM" id="MobiDB-lite"/>
    </source>
</evidence>
<name>A0A8T0W5V2_PANVG</name>
<proteinExistence type="predicted"/>
<dbReference type="AlphaFoldDB" id="A0A8T0W5V2"/>
<gene>
    <name evidence="2" type="ORF">PVAP13_2KG175616</name>
</gene>
<evidence type="ECO:0000313" key="3">
    <source>
        <dbReference type="Proteomes" id="UP000823388"/>
    </source>
</evidence>
<dbReference type="EMBL" id="CM029039">
    <property type="protein sequence ID" value="KAG2641276.1"/>
    <property type="molecule type" value="Genomic_DNA"/>
</dbReference>
<comment type="caution">
    <text evidence="2">The sequence shown here is derived from an EMBL/GenBank/DDBJ whole genome shotgun (WGS) entry which is preliminary data.</text>
</comment>
<reference evidence="2" key="1">
    <citation type="submission" date="2020-05" db="EMBL/GenBank/DDBJ databases">
        <title>WGS assembly of Panicum virgatum.</title>
        <authorList>
            <person name="Lovell J.T."/>
            <person name="Jenkins J."/>
            <person name="Shu S."/>
            <person name="Juenger T.E."/>
            <person name="Schmutz J."/>
        </authorList>
    </citation>
    <scope>NUCLEOTIDE SEQUENCE</scope>
    <source>
        <strain evidence="2">AP13</strain>
    </source>
</reference>